<dbReference type="GO" id="GO:0045202">
    <property type="term" value="C:synapse"/>
    <property type="evidence" value="ECO:0007669"/>
    <property type="project" value="TreeGrafter"/>
</dbReference>
<feature type="region of interest" description="Disordered" evidence="4">
    <location>
        <begin position="276"/>
        <end position="331"/>
    </location>
</feature>
<feature type="region of interest" description="Disordered" evidence="4">
    <location>
        <begin position="368"/>
        <end position="409"/>
    </location>
</feature>
<evidence type="ECO:0000256" key="4">
    <source>
        <dbReference type="SAM" id="MobiDB-lite"/>
    </source>
</evidence>
<feature type="domain" description="RRM" evidence="5">
    <location>
        <begin position="595"/>
        <end position="686"/>
    </location>
</feature>
<dbReference type="GO" id="GO:0043005">
    <property type="term" value="C:neuron projection"/>
    <property type="evidence" value="ECO:0007669"/>
    <property type="project" value="TreeGrafter"/>
</dbReference>
<gene>
    <name evidence="6" type="ORF">BV898_01227</name>
</gene>
<feature type="domain" description="RRM" evidence="5">
    <location>
        <begin position="703"/>
        <end position="781"/>
    </location>
</feature>
<organism evidence="6 7">
    <name type="scientific">Hypsibius exemplaris</name>
    <name type="common">Freshwater tardigrade</name>
    <dbReference type="NCBI Taxonomy" id="2072580"/>
    <lineage>
        <taxon>Eukaryota</taxon>
        <taxon>Metazoa</taxon>
        <taxon>Ecdysozoa</taxon>
        <taxon>Tardigrada</taxon>
        <taxon>Eutardigrada</taxon>
        <taxon>Parachela</taxon>
        <taxon>Hypsibioidea</taxon>
        <taxon>Hypsibiidae</taxon>
        <taxon>Hypsibius</taxon>
    </lineage>
</organism>
<dbReference type="InterPro" id="IPR035979">
    <property type="entry name" value="RBD_domain_sf"/>
</dbReference>
<keyword evidence="2 3" id="KW-0694">RNA-binding</keyword>
<feature type="region of interest" description="Disordered" evidence="4">
    <location>
        <begin position="222"/>
        <end position="244"/>
    </location>
</feature>
<dbReference type="GO" id="GO:0043022">
    <property type="term" value="F:ribosome binding"/>
    <property type="evidence" value="ECO:0007669"/>
    <property type="project" value="TreeGrafter"/>
</dbReference>
<comment type="caution">
    <text evidence="6">The sequence shown here is derived from an EMBL/GenBank/DDBJ whole genome shotgun (WGS) entry which is preliminary data.</text>
</comment>
<dbReference type="Gene3D" id="4.10.640.40">
    <property type="entry name" value="Cytoplasmic polyadenylation element-binding protein, ZZ domain"/>
    <property type="match status" value="1"/>
</dbReference>
<feature type="compositionally biased region" description="Low complexity" evidence="4">
    <location>
        <begin position="30"/>
        <end position="43"/>
    </location>
</feature>
<evidence type="ECO:0000313" key="7">
    <source>
        <dbReference type="Proteomes" id="UP000192578"/>
    </source>
</evidence>
<dbReference type="FunFam" id="4.10.640.40:FF:000001">
    <property type="entry name" value="Cytoplasmic polyadenylation element-binding 2 isoform X2"/>
    <property type="match status" value="1"/>
</dbReference>
<dbReference type="InterPro" id="IPR034819">
    <property type="entry name" value="CPEB"/>
</dbReference>
<sequence>MDVEAAFRPFSSPFDFAYNNSAGTESPLYSSSSSSSSTGSGSSRLLEFIPDTPTSLQQQHSSIWSSPDSKEANHHNNSQTDTTVASPGLPDLDTTTTHEKSMTTTAAGTGRESSSPPTSAAVSVSSSLENGSGGASSLTDKASLFGCDSVWSSSGKAGSFTDLGSFGSTEEERRYLADGANGKTFLRPPGSSSGAMTTTGSNSSSSNVGTWGSFWSDLSPSLSPSNSESNLHQHFGSPTVGATNPSVTSSVVVPSASVNPFATWNQTATVATNSVNRTRSGPVNGHHGNGTGSPFSSGSVSPINGLRGGVAGKPLSPNLSMPAPPHNHHQQQPYRTAYNTMNGGPTNGQPSSHHGMMMNGSNGFVQRHHQQYRRSVSHPNPQNGHLLHSHSHHHQQQQNGNGPHHHLQQQQSQYYNGTGNNGMNNGFEVGFYGSNNGIGNNNLQFQQLESAFSDGWNMEPATTTTGAINGYHQDNNNNNAMHNPRNYHSSPGGTTTMQNSSNGMDGNLKYCFDPQMNDIMRATGWDDNGKGKSFFGSYASYDGSRTHSGGYSDPLLDPFDQMVPASISPMGSRMSPRNHSSSSAEFGDHMHVFSRKVFVGGLPPDIDEEEITTSFRRFGPLIVDWPHKAESKSYFPPKGYAFLLFQDESSVQTLMEASVQEGDKTYFYVSSPTNKDKPVQVRPWRLTDNECYLDAQSKLDPRLTVFVGGVPRPLRAQELAVLMNQRFGYVAYAGIDVDSELKYPKGAGRITFSNQQSYIAAINARFVQLQNGEIDKRVELKPYVLDDQICDYCHGMKCSGRSAPLFCSQVGCLAYLCEHCWTPHHSSPGKEHHKPVTKESSVDRSRPAAMRW</sequence>
<dbReference type="GO" id="GO:0007283">
    <property type="term" value="P:spermatogenesis"/>
    <property type="evidence" value="ECO:0007669"/>
    <property type="project" value="UniProtKB-ARBA"/>
</dbReference>
<evidence type="ECO:0000256" key="1">
    <source>
        <dbReference type="ARBA" id="ARBA00022737"/>
    </source>
</evidence>
<dbReference type="PANTHER" id="PTHR12566:SF12">
    <property type="entry name" value="TRANSLATIONAL REGULATOR ORB2"/>
    <property type="match status" value="1"/>
</dbReference>
<feature type="compositionally biased region" description="Low complexity" evidence="4">
    <location>
        <begin position="396"/>
        <end position="409"/>
    </location>
</feature>
<feature type="compositionally biased region" description="Low complexity" evidence="4">
    <location>
        <begin position="475"/>
        <end position="486"/>
    </location>
</feature>
<dbReference type="CDD" id="cd12724">
    <property type="entry name" value="RRM1_CPEB2_like"/>
    <property type="match status" value="1"/>
</dbReference>
<dbReference type="FunFam" id="3.30.70.330:FF:000009">
    <property type="entry name" value="cytoplasmic polyadenylation element-binding protein 2 isoform X1"/>
    <property type="match status" value="1"/>
</dbReference>
<dbReference type="CDD" id="cd19757">
    <property type="entry name" value="Bbox1"/>
    <property type="match status" value="1"/>
</dbReference>
<reference evidence="7" key="1">
    <citation type="submission" date="2017-01" db="EMBL/GenBank/DDBJ databases">
        <title>Comparative genomics of anhydrobiosis in the tardigrade Hypsibius dujardini.</title>
        <authorList>
            <person name="Yoshida Y."/>
            <person name="Koutsovoulos G."/>
            <person name="Laetsch D."/>
            <person name="Stevens L."/>
            <person name="Kumar S."/>
            <person name="Horikawa D."/>
            <person name="Ishino K."/>
            <person name="Komine S."/>
            <person name="Tomita M."/>
            <person name="Blaxter M."/>
            <person name="Arakawa K."/>
        </authorList>
    </citation>
    <scope>NUCLEOTIDE SEQUENCE [LARGE SCALE GENOMIC DNA]</scope>
    <source>
        <strain evidence="7">Z151</strain>
    </source>
</reference>
<feature type="region of interest" description="Disordered" evidence="4">
    <location>
        <begin position="463"/>
        <end position="496"/>
    </location>
</feature>
<accession>A0A1W0XC54</accession>
<feature type="compositionally biased region" description="Polar residues" evidence="4">
    <location>
        <begin position="52"/>
        <end position="67"/>
    </location>
</feature>
<name>A0A1W0XC54_HYPEX</name>
<dbReference type="InterPro" id="IPR000504">
    <property type="entry name" value="RRM_dom"/>
</dbReference>
<evidence type="ECO:0000256" key="3">
    <source>
        <dbReference type="PROSITE-ProRule" id="PRU00176"/>
    </source>
</evidence>
<feature type="compositionally biased region" description="Polar residues" evidence="4">
    <location>
        <begin position="18"/>
        <end position="29"/>
    </location>
</feature>
<evidence type="ECO:0000313" key="6">
    <source>
        <dbReference type="EMBL" id="OQV25020.1"/>
    </source>
</evidence>
<dbReference type="InterPro" id="IPR032296">
    <property type="entry name" value="CEBP_ZZ"/>
</dbReference>
<feature type="region of interest" description="Disordered" evidence="4">
    <location>
        <begin position="825"/>
        <end position="852"/>
    </location>
</feature>
<feature type="compositionally biased region" description="Low complexity" evidence="4">
    <location>
        <begin position="190"/>
        <end position="207"/>
    </location>
</feature>
<proteinExistence type="predicted"/>
<dbReference type="InterPro" id="IPR012677">
    <property type="entry name" value="Nucleotide-bd_a/b_plait_sf"/>
</dbReference>
<evidence type="ECO:0000259" key="5">
    <source>
        <dbReference type="PROSITE" id="PS50102"/>
    </source>
</evidence>
<dbReference type="CDD" id="cd12726">
    <property type="entry name" value="RRM2_CPEB2_like"/>
    <property type="match status" value="1"/>
</dbReference>
<dbReference type="GO" id="GO:0005634">
    <property type="term" value="C:nucleus"/>
    <property type="evidence" value="ECO:0007669"/>
    <property type="project" value="TreeGrafter"/>
</dbReference>
<feature type="compositionally biased region" description="Polar residues" evidence="4">
    <location>
        <begin position="75"/>
        <end position="85"/>
    </location>
</feature>
<keyword evidence="7" id="KW-1185">Reference proteome</keyword>
<dbReference type="SMART" id="SM00360">
    <property type="entry name" value="RRM"/>
    <property type="match status" value="2"/>
</dbReference>
<dbReference type="Gene3D" id="3.30.70.330">
    <property type="match status" value="2"/>
</dbReference>
<dbReference type="AlphaFoldDB" id="A0A1W0XC54"/>
<dbReference type="PANTHER" id="PTHR12566">
    <property type="entry name" value="CYTOPLASMIC POLYADENYLATION ELEMENT BINDING PROTEIN CPEB"/>
    <property type="match status" value="1"/>
</dbReference>
<dbReference type="EMBL" id="MTYJ01000004">
    <property type="protein sequence ID" value="OQV25020.1"/>
    <property type="molecule type" value="Genomic_DNA"/>
</dbReference>
<feature type="compositionally biased region" description="Polar residues" evidence="4">
    <location>
        <begin position="487"/>
        <end position="496"/>
    </location>
</feature>
<dbReference type="Proteomes" id="UP000192578">
    <property type="component" value="Unassembled WGS sequence"/>
</dbReference>
<protein>
    <submittedName>
        <fullName evidence="6">RNA-binding protein orb2</fullName>
    </submittedName>
</protein>
<dbReference type="GO" id="GO:0005737">
    <property type="term" value="C:cytoplasm"/>
    <property type="evidence" value="ECO:0007669"/>
    <property type="project" value="TreeGrafter"/>
</dbReference>
<dbReference type="InterPro" id="IPR038446">
    <property type="entry name" value="CEBP_ZZ_sf"/>
</dbReference>
<dbReference type="GO" id="GO:0003730">
    <property type="term" value="F:mRNA 3'-UTR binding"/>
    <property type="evidence" value="ECO:0007669"/>
    <property type="project" value="InterPro"/>
</dbReference>
<evidence type="ECO:0000256" key="2">
    <source>
        <dbReference type="ARBA" id="ARBA00022884"/>
    </source>
</evidence>
<feature type="region of interest" description="Disordered" evidence="4">
    <location>
        <begin position="178"/>
        <end position="207"/>
    </location>
</feature>
<feature type="region of interest" description="Disordered" evidence="4">
    <location>
        <begin position="1"/>
        <end position="137"/>
    </location>
</feature>
<dbReference type="GO" id="GO:2000766">
    <property type="term" value="P:negative regulation of cytoplasmic translation"/>
    <property type="evidence" value="ECO:0007669"/>
    <property type="project" value="TreeGrafter"/>
</dbReference>
<dbReference type="GO" id="GO:0000900">
    <property type="term" value="F:mRNA regulatory element binding translation repressor activity"/>
    <property type="evidence" value="ECO:0007669"/>
    <property type="project" value="TreeGrafter"/>
</dbReference>
<feature type="compositionally biased region" description="Low complexity" evidence="4">
    <location>
        <begin position="113"/>
        <end position="127"/>
    </location>
</feature>
<feature type="compositionally biased region" description="Polar residues" evidence="4">
    <location>
        <begin position="292"/>
        <end position="302"/>
    </location>
</feature>
<dbReference type="GO" id="GO:0008135">
    <property type="term" value="F:translation factor activity, RNA binding"/>
    <property type="evidence" value="ECO:0007669"/>
    <property type="project" value="TreeGrafter"/>
</dbReference>
<dbReference type="OrthoDB" id="10033548at2759"/>
<dbReference type="Pfam" id="PF16367">
    <property type="entry name" value="RRM_7"/>
    <property type="match status" value="1"/>
</dbReference>
<keyword evidence="1" id="KW-0677">Repeat</keyword>
<dbReference type="SUPFAM" id="SSF54928">
    <property type="entry name" value="RNA-binding domain, RBD"/>
    <property type="match status" value="1"/>
</dbReference>
<dbReference type="PROSITE" id="PS50102">
    <property type="entry name" value="RRM"/>
    <property type="match status" value="2"/>
</dbReference>
<feature type="compositionally biased region" description="Basic and acidic residues" evidence="4">
    <location>
        <begin position="828"/>
        <end position="846"/>
    </location>
</feature>
<dbReference type="Pfam" id="PF16366">
    <property type="entry name" value="CEBP_ZZ"/>
    <property type="match status" value="1"/>
</dbReference>